<comment type="caution">
    <text evidence="6">The sequence shown here is derived from an EMBL/GenBank/DDBJ whole genome shotgun (WGS) entry which is preliminary data.</text>
</comment>
<reference evidence="6 7" key="1">
    <citation type="submission" date="2019-04" db="EMBL/GenBank/DDBJ databases">
        <title>Lysinibacillus genome sequencing.</title>
        <authorList>
            <person name="Dunlap C."/>
        </authorList>
    </citation>
    <scope>NUCLEOTIDE SEQUENCE [LARGE SCALE GENOMIC DNA]</scope>
    <source>
        <strain evidence="6 7">CCTCC AB 2010389</strain>
    </source>
</reference>
<dbReference type="PANTHER" id="PTHR43585">
    <property type="entry name" value="FUMIPYRROLE BIOSYNTHESIS PROTEIN C"/>
    <property type="match status" value="1"/>
</dbReference>
<evidence type="ECO:0000313" key="6">
    <source>
        <dbReference type="EMBL" id="TKI60055.1"/>
    </source>
</evidence>
<dbReference type="Proteomes" id="UP000308744">
    <property type="component" value="Unassembled WGS sequence"/>
</dbReference>
<keyword evidence="7" id="KW-1185">Reference proteome</keyword>
<dbReference type="Gene3D" id="3.30.470.20">
    <property type="entry name" value="ATP-grasp fold, B domain"/>
    <property type="match status" value="1"/>
</dbReference>
<gene>
    <name evidence="6" type="ORF">FC756_19730</name>
</gene>
<evidence type="ECO:0000256" key="3">
    <source>
        <dbReference type="ARBA" id="ARBA00022840"/>
    </source>
</evidence>
<dbReference type="SUPFAM" id="SSF56059">
    <property type="entry name" value="Glutathione synthetase ATP-binding domain-like"/>
    <property type="match status" value="1"/>
</dbReference>
<dbReference type="SMART" id="SM01209">
    <property type="entry name" value="GARS_A"/>
    <property type="match status" value="1"/>
</dbReference>
<dbReference type="Gene3D" id="3.40.50.20">
    <property type="match status" value="1"/>
</dbReference>
<accession>A0A4U2YHU4</accession>
<dbReference type="GO" id="GO:0046872">
    <property type="term" value="F:metal ion binding"/>
    <property type="evidence" value="ECO:0007669"/>
    <property type="project" value="InterPro"/>
</dbReference>
<protein>
    <submittedName>
        <fullName evidence="6">ATP-grasp domain-containing protein</fullName>
    </submittedName>
</protein>
<dbReference type="AlphaFoldDB" id="A0A4U2YHU4"/>
<keyword evidence="3 4" id="KW-0067">ATP-binding</keyword>
<dbReference type="InterPro" id="IPR040570">
    <property type="entry name" value="LAL_C2"/>
</dbReference>
<name>A0A4U2YHU4_9BACI</name>
<dbReference type="Pfam" id="PF18603">
    <property type="entry name" value="LAL_C2"/>
    <property type="match status" value="1"/>
</dbReference>
<evidence type="ECO:0000256" key="2">
    <source>
        <dbReference type="ARBA" id="ARBA00022741"/>
    </source>
</evidence>
<evidence type="ECO:0000256" key="1">
    <source>
        <dbReference type="ARBA" id="ARBA00022598"/>
    </source>
</evidence>
<evidence type="ECO:0000259" key="5">
    <source>
        <dbReference type="PROSITE" id="PS50975"/>
    </source>
</evidence>
<proteinExistence type="predicted"/>
<dbReference type="InterPro" id="IPR052032">
    <property type="entry name" value="ATP-dep_AA_Ligase"/>
</dbReference>
<organism evidence="6 7">
    <name type="scientific">Lysinibacillus mangiferihumi</name>
    <dbReference type="NCBI Taxonomy" id="1130819"/>
    <lineage>
        <taxon>Bacteria</taxon>
        <taxon>Bacillati</taxon>
        <taxon>Bacillota</taxon>
        <taxon>Bacilli</taxon>
        <taxon>Bacillales</taxon>
        <taxon>Bacillaceae</taxon>
        <taxon>Lysinibacillus</taxon>
    </lineage>
</organism>
<evidence type="ECO:0000313" key="7">
    <source>
        <dbReference type="Proteomes" id="UP000308744"/>
    </source>
</evidence>
<dbReference type="InterPro" id="IPR013815">
    <property type="entry name" value="ATP_grasp_subdomain_1"/>
</dbReference>
<dbReference type="Pfam" id="PF13535">
    <property type="entry name" value="ATP-grasp_4"/>
    <property type="match status" value="1"/>
</dbReference>
<evidence type="ECO:0000256" key="4">
    <source>
        <dbReference type="PROSITE-ProRule" id="PRU00409"/>
    </source>
</evidence>
<dbReference type="RefSeq" id="WP_107896503.1">
    <property type="nucleotide sequence ID" value="NZ_PYWM01000021.1"/>
</dbReference>
<keyword evidence="1" id="KW-0436">Ligase</keyword>
<feature type="domain" description="ATP-grasp" evidence="5">
    <location>
        <begin position="127"/>
        <end position="322"/>
    </location>
</feature>
<keyword evidence="2 4" id="KW-0547">Nucleotide-binding</keyword>
<dbReference type="InterPro" id="IPR011761">
    <property type="entry name" value="ATP-grasp"/>
</dbReference>
<dbReference type="EMBL" id="SZPU01000085">
    <property type="protein sequence ID" value="TKI60055.1"/>
    <property type="molecule type" value="Genomic_DNA"/>
</dbReference>
<dbReference type="Gene3D" id="3.30.1490.20">
    <property type="entry name" value="ATP-grasp fold, A domain"/>
    <property type="match status" value="1"/>
</dbReference>
<dbReference type="GO" id="GO:0016874">
    <property type="term" value="F:ligase activity"/>
    <property type="evidence" value="ECO:0007669"/>
    <property type="project" value="UniProtKB-KW"/>
</dbReference>
<dbReference type="PROSITE" id="PS50975">
    <property type="entry name" value="ATP_GRASP"/>
    <property type="match status" value="1"/>
</dbReference>
<dbReference type="GO" id="GO:0005524">
    <property type="term" value="F:ATP binding"/>
    <property type="evidence" value="ECO:0007669"/>
    <property type="project" value="UniProtKB-UniRule"/>
</dbReference>
<dbReference type="PANTHER" id="PTHR43585:SF2">
    <property type="entry name" value="ATP-GRASP ENZYME FSQD"/>
    <property type="match status" value="1"/>
</dbReference>
<sequence>MNRNEKSSEPLFGDCKHVLIIGGGSDLVPMLRNVDKNIRTSVFCRPSILNFVYEIEKNNTVLIIKEEASIQEWIEYARSLHKVDPFDSVVSFAEIDQDKAAAISESLGLNYHSVSTVEWVHNKFQMRNRLRMTGVEDIPNKLVIYAEEINEFGNKYGYPLIVKPSKGRASVGVSIIQESEEIFEKMDYSIKSKIPRLEQSSLIVEPYLKGKEYSVEAISENGQHLILAIVEKYKHELNKVEIGHMVPAELDLNTYKEIENHIIKVLDALEIKFGVTHTEIMLTDKGPRVIETHVRLAGDDIPLLIKDSLGVDMMKYIVEQAAGYSIYDRLKQEIEKGKKTQKGAAIWFINTELEGKLCGIENIDQITKTVGVVEFIPSYEIGMYLEGLKSSYSRLGSIRTTAETPVKAINLAKDLADKVKISISNK</sequence>